<accession>A0A1T4QBP7</accession>
<name>A0A1T4QBP7_9FUSO</name>
<evidence type="ECO:0000313" key="2">
    <source>
        <dbReference type="Proteomes" id="UP000191153"/>
    </source>
</evidence>
<dbReference type="Proteomes" id="UP000191153">
    <property type="component" value="Unassembled WGS sequence"/>
</dbReference>
<gene>
    <name evidence="1" type="ORF">SAMN02745174_02261</name>
</gene>
<dbReference type="AlphaFoldDB" id="A0A1T4QBP7"/>
<organism evidence="1 2">
    <name type="scientific">Cetobacterium ceti</name>
    <dbReference type="NCBI Taxonomy" id="180163"/>
    <lineage>
        <taxon>Bacteria</taxon>
        <taxon>Fusobacteriati</taxon>
        <taxon>Fusobacteriota</taxon>
        <taxon>Fusobacteriia</taxon>
        <taxon>Fusobacteriales</taxon>
        <taxon>Fusobacteriaceae</taxon>
        <taxon>Cetobacterium</taxon>
    </lineage>
</organism>
<sequence>MNLKDEIILTKESKNFKITFLNRLNTADEKLSIITKIIELKDYKDMSKECKKQRQKYILKTLATYLPVPLIANEFVAKKILKELEKTTRNIYFA</sequence>
<dbReference type="STRING" id="180163.SAMN02745174_02261"/>
<dbReference type="EMBL" id="FUWX01000021">
    <property type="protein sequence ID" value="SKA01202.1"/>
    <property type="molecule type" value="Genomic_DNA"/>
</dbReference>
<reference evidence="1 2" key="1">
    <citation type="submission" date="2017-02" db="EMBL/GenBank/DDBJ databases">
        <authorList>
            <person name="Peterson S.W."/>
        </authorList>
    </citation>
    <scope>NUCLEOTIDE SEQUENCE [LARGE SCALE GENOMIC DNA]</scope>
    <source>
        <strain evidence="1 2">ATCC 700028</strain>
    </source>
</reference>
<evidence type="ECO:0000313" key="1">
    <source>
        <dbReference type="EMBL" id="SKA01202.1"/>
    </source>
</evidence>
<protein>
    <submittedName>
        <fullName evidence="1">Uncharacterized protein</fullName>
    </submittedName>
</protein>
<proteinExistence type="predicted"/>
<keyword evidence="2" id="KW-1185">Reference proteome</keyword>
<dbReference type="RefSeq" id="WP_078694699.1">
    <property type="nucleotide sequence ID" value="NZ_FUWX01000021.1"/>
</dbReference>